<sequence length="66" mass="7399">MLARDYRLLPRKPILWFLPSSQPAPSSQQHEEQRNAREHFLIALVNNVSGFPVCGVADRLGGCPDV</sequence>
<reference evidence="1 2" key="1">
    <citation type="submission" date="2019-05" db="EMBL/GenBank/DDBJ databases">
        <title>Another draft genome of Portunus trituberculatus and its Hox gene families provides insights of decapod evolution.</title>
        <authorList>
            <person name="Jeong J.-H."/>
            <person name="Song I."/>
            <person name="Kim S."/>
            <person name="Choi T."/>
            <person name="Kim D."/>
            <person name="Ryu S."/>
            <person name="Kim W."/>
        </authorList>
    </citation>
    <scope>NUCLEOTIDE SEQUENCE [LARGE SCALE GENOMIC DNA]</scope>
    <source>
        <tissue evidence="1">Muscle</tissue>
    </source>
</reference>
<gene>
    <name evidence="1" type="ORF">E2C01_010966</name>
</gene>
<dbReference type="Proteomes" id="UP000324222">
    <property type="component" value="Unassembled WGS sequence"/>
</dbReference>
<proteinExistence type="predicted"/>
<evidence type="ECO:0000313" key="1">
    <source>
        <dbReference type="EMBL" id="MPC18092.1"/>
    </source>
</evidence>
<accession>A0A5B7DA01</accession>
<dbReference type="EMBL" id="VSRR010000645">
    <property type="protein sequence ID" value="MPC18092.1"/>
    <property type="molecule type" value="Genomic_DNA"/>
</dbReference>
<protein>
    <submittedName>
        <fullName evidence="1">Uncharacterized protein</fullName>
    </submittedName>
</protein>
<evidence type="ECO:0000313" key="2">
    <source>
        <dbReference type="Proteomes" id="UP000324222"/>
    </source>
</evidence>
<organism evidence="1 2">
    <name type="scientific">Portunus trituberculatus</name>
    <name type="common">Swimming crab</name>
    <name type="synonym">Neptunus trituberculatus</name>
    <dbReference type="NCBI Taxonomy" id="210409"/>
    <lineage>
        <taxon>Eukaryota</taxon>
        <taxon>Metazoa</taxon>
        <taxon>Ecdysozoa</taxon>
        <taxon>Arthropoda</taxon>
        <taxon>Crustacea</taxon>
        <taxon>Multicrustacea</taxon>
        <taxon>Malacostraca</taxon>
        <taxon>Eumalacostraca</taxon>
        <taxon>Eucarida</taxon>
        <taxon>Decapoda</taxon>
        <taxon>Pleocyemata</taxon>
        <taxon>Brachyura</taxon>
        <taxon>Eubrachyura</taxon>
        <taxon>Portunoidea</taxon>
        <taxon>Portunidae</taxon>
        <taxon>Portuninae</taxon>
        <taxon>Portunus</taxon>
    </lineage>
</organism>
<name>A0A5B7DA01_PORTR</name>
<dbReference type="AlphaFoldDB" id="A0A5B7DA01"/>
<keyword evidence="2" id="KW-1185">Reference proteome</keyword>
<comment type="caution">
    <text evidence="1">The sequence shown here is derived from an EMBL/GenBank/DDBJ whole genome shotgun (WGS) entry which is preliminary data.</text>
</comment>